<proteinExistence type="inferred from homology"/>
<protein>
    <recommendedName>
        <fullName evidence="3 4">Protein GrpE</fullName>
    </recommendedName>
    <alternativeName>
        <fullName evidence="3">HSP-70 cofactor</fullName>
    </alternativeName>
</protein>
<comment type="subunit">
    <text evidence="3">Homodimer.</text>
</comment>
<dbReference type="Gene3D" id="2.30.22.10">
    <property type="entry name" value="Head domain of nucleotide exchange factor GrpE"/>
    <property type="match status" value="1"/>
</dbReference>
<dbReference type="Pfam" id="PF01025">
    <property type="entry name" value="GrpE"/>
    <property type="match status" value="1"/>
</dbReference>
<keyword evidence="2 3" id="KW-0143">Chaperone</keyword>
<evidence type="ECO:0000256" key="6">
    <source>
        <dbReference type="SAM" id="MobiDB-lite"/>
    </source>
</evidence>
<keyword evidence="3" id="KW-0963">Cytoplasm</keyword>
<dbReference type="RefSeq" id="WP_378280887.1">
    <property type="nucleotide sequence ID" value="NZ_JBHSON010000007.1"/>
</dbReference>
<evidence type="ECO:0000313" key="8">
    <source>
        <dbReference type="Proteomes" id="UP001596074"/>
    </source>
</evidence>
<evidence type="ECO:0000256" key="5">
    <source>
        <dbReference type="RuleBase" id="RU004478"/>
    </source>
</evidence>
<evidence type="ECO:0000256" key="2">
    <source>
        <dbReference type="ARBA" id="ARBA00023186"/>
    </source>
</evidence>
<dbReference type="CDD" id="cd00446">
    <property type="entry name" value="GrpE"/>
    <property type="match status" value="1"/>
</dbReference>
<dbReference type="InterPro" id="IPR000740">
    <property type="entry name" value="GrpE"/>
</dbReference>
<dbReference type="EMBL" id="JBHSON010000007">
    <property type="protein sequence ID" value="MFC5745261.1"/>
    <property type="molecule type" value="Genomic_DNA"/>
</dbReference>
<comment type="function">
    <text evidence="3 4">Participates actively in the response to hyperosmotic and heat shock by preventing the aggregation of stress-denatured proteins, in association with DnaK and GrpE. It is the nucleotide exchange factor for DnaK and may function as a thermosensor. Unfolded proteins bind initially to DnaJ; upon interaction with the DnaJ-bound protein, DnaK hydrolyzes its bound ATP, resulting in the formation of a stable complex. GrpE releases ADP from DnaK; ATP binding to DnaK triggers the release of the substrate protein, thus completing the reaction cycle. Several rounds of ATP-dependent interactions between DnaJ, DnaK and GrpE are required for fully efficient folding.</text>
</comment>
<keyword evidence="8" id="KW-1185">Reference proteome</keyword>
<dbReference type="InterPro" id="IPR009012">
    <property type="entry name" value="GrpE_head"/>
</dbReference>
<organism evidence="7 8">
    <name type="scientific">Actinomadura rugatobispora</name>
    <dbReference type="NCBI Taxonomy" id="1994"/>
    <lineage>
        <taxon>Bacteria</taxon>
        <taxon>Bacillati</taxon>
        <taxon>Actinomycetota</taxon>
        <taxon>Actinomycetes</taxon>
        <taxon>Streptosporangiales</taxon>
        <taxon>Thermomonosporaceae</taxon>
        <taxon>Actinomadura</taxon>
    </lineage>
</organism>
<reference evidence="8" key="1">
    <citation type="journal article" date="2019" name="Int. J. Syst. Evol. Microbiol.">
        <title>The Global Catalogue of Microorganisms (GCM) 10K type strain sequencing project: providing services to taxonomists for standard genome sequencing and annotation.</title>
        <authorList>
            <consortium name="The Broad Institute Genomics Platform"/>
            <consortium name="The Broad Institute Genome Sequencing Center for Infectious Disease"/>
            <person name="Wu L."/>
            <person name="Ma J."/>
        </authorList>
    </citation>
    <scope>NUCLEOTIDE SEQUENCE [LARGE SCALE GENOMIC DNA]</scope>
    <source>
        <strain evidence="8">KCTC 42087</strain>
    </source>
</reference>
<keyword evidence="3 4" id="KW-0346">Stress response</keyword>
<evidence type="ECO:0000256" key="1">
    <source>
        <dbReference type="ARBA" id="ARBA00009054"/>
    </source>
</evidence>
<gene>
    <name evidence="3" type="primary">grpE</name>
    <name evidence="7" type="ORF">ACFPZN_06530</name>
</gene>
<comment type="caution">
    <text evidence="7">The sequence shown here is derived from an EMBL/GenBank/DDBJ whole genome shotgun (WGS) entry which is preliminary data.</text>
</comment>
<dbReference type="PANTHER" id="PTHR21237:SF23">
    <property type="entry name" value="GRPE PROTEIN HOMOLOG, MITOCHONDRIAL"/>
    <property type="match status" value="1"/>
</dbReference>
<dbReference type="InterPro" id="IPR013805">
    <property type="entry name" value="GrpE_CC"/>
</dbReference>
<sequence>MAGEHGTRDDRPGNAEPETTMDPALADAHERVAELEDLRRRALADLDNARKRAARDLDRERERERARVATEWLAVLDNLERALAHAGSDAHAVIDGVRAVRDQAVGLLDRLGYPRRDESGVPFDPSRHAAVGTRAGTGAPPGTVVEVVQPGYGDGERQLRPAMVVVAAEEDG</sequence>
<evidence type="ECO:0000256" key="3">
    <source>
        <dbReference type="HAMAP-Rule" id="MF_01151"/>
    </source>
</evidence>
<dbReference type="HAMAP" id="MF_01151">
    <property type="entry name" value="GrpE"/>
    <property type="match status" value="1"/>
</dbReference>
<dbReference type="Proteomes" id="UP001596074">
    <property type="component" value="Unassembled WGS sequence"/>
</dbReference>
<feature type="compositionally biased region" description="Basic and acidic residues" evidence="6">
    <location>
        <begin position="1"/>
        <end position="13"/>
    </location>
</feature>
<accession>A0ABW0ZPV1</accession>
<dbReference type="PRINTS" id="PR00773">
    <property type="entry name" value="GRPEPROTEIN"/>
</dbReference>
<comment type="subcellular location">
    <subcellularLocation>
        <location evidence="3">Cytoplasm</location>
    </subcellularLocation>
</comment>
<dbReference type="PANTHER" id="PTHR21237">
    <property type="entry name" value="GRPE PROTEIN"/>
    <property type="match status" value="1"/>
</dbReference>
<dbReference type="SUPFAM" id="SSF51064">
    <property type="entry name" value="Head domain of nucleotide exchange factor GrpE"/>
    <property type="match status" value="1"/>
</dbReference>
<evidence type="ECO:0000313" key="7">
    <source>
        <dbReference type="EMBL" id="MFC5745261.1"/>
    </source>
</evidence>
<dbReference type="PROSITE" id="PS01071">
    <property type="entry name" value="GRPE"/>
    <property type="match status" value="1"/>
</dbReference>
<comment type="similarity">
    <text evidence="1 3 5">Belongs to the GrpE family.</text>
</comment>
<name>A0ABW0ZPV1_9ACTN</name>
<evidence type="ECO:0000256" key="4">
    <source>
        <dbReference type="RuleBase" id="RU000639"/>
    </source>
</evidence>
<feature type="region of interest" description="Disordered" evidence="6">
    <location>
        <begin position="1"/>
        <end position="27"/>
    </location>
</feature>
<dbReference type="Gene3D" id="3.90.20.20">
    <property type="match status" value="1"/>
</dbReference>
<dbReference type="SUPFAM" id="SSF58014">
    <property type="entry name" value="Coiled-coil domain of nucleotide exchange factor GrpE"/>
    <property type="match status" value="1"/>
</dbReference>